<dbReference type="AlphaFoldDB" id="A0A7S4ZTB2"/>
<evidence type="ECO:0000313" key="1">
    <source>
        <dbReference type="EMBL" id="QCL09163.1"/>
    </source>
</evidence>
<protein>
    <submittedName>
        <fullName evidence="1">Uncharacterized protein</fullName>
    </submittedName>
</protein>
<keyword evidence="1" id="KW-0614">Plasmid</keyword>
<dbReference type="EMBL" id="MK318968">
    <property type="protein sequence ID" value="QCL09163.1"/>
    <property type="molecule type" value="Genomic_DNA"/>
</dbReference>
<geneLocation type="plasmid" evidence="1">
    <name>pC5.7b</name>
</geneLocation>
<organism evidence="1">
    <name type="scientific">Rhizobium rhizogenes</name>
    <name type="common">Agrobacterium rhizogenes</name>
    <dbReference type="NCBI Taxonomy" id="359"/>
    <lineage>
        <taxon>Bacteria</taxon>
        <taxon>Pseudomonadati</taxon>
        <taxon>Pseudomonadota</taxon>
        <taxon>Alphaproteobacteria</taxon>
        <taxon>Hyphomicrobiales</taxon>
        <taxon>Rhizobiaceae</taxon>
        <taxon>Rhizobium/Agrobacterium group</taxon>
        <taxon>Rhizobium</taxon>
    </lineage>
</organism>
<reference evidence="1" key="1">
    <citation type="submission" date="2018-12" db="EMBL/GenBank/DDBJ databases">
        <title>Three Rhizobium rhizogenes strains isolated from the same crown gall tumor carry diverse plasmids.</title>
        <authorList>
            <person name="Pulawska J."/>
            <person name="Kuzmanovic N."/>
        </authorList>
    </citation>
    <scope>NUCLEOTIDE SEQUENCE</scope>
    <source>
        <strain evidence="1">C5.7</strain>
        <strain evidence="2">Colt5.8</strain>
        <plasmid evidence="1">pC5.7b</plasmid>
        <plasmid evidence="2">pColt5.8b</plasmid>
    </source>
</reference>
<sequence>MVRTGEARIHIFQTDIPTAYNFGKWNLRTQETYKNDSGIPCWITSATAPIPPCTKEYHLPENHAYRIRHNRKRLTFISAAYIKALMEAEFGHFFKG</sequence>
<dbReference type="EMBL" id="MK318972">
    <property type="protein sequence ID" value="QCL09799.1"/>
    <property type="molecule type" value="Genomic_DNA"/>
</dbReference>
<geneLocation type="plasmid" evidence="2">
    <name>pColt5.8b</name>
</geneLocation>
<dbReference type="RefSeq" id="WP_200985097.1">
    <property type="nucleotide sequence ID" value="NZ_MK318968.1"/>
</dbReference>
<name>A0A7S4ZTB2_RHIRH</name>
<evidence type="ECO:0000313" key="2">
    <source>
        <dbReference type="EMBL" id="QCL09799.1"/>
    </source>
</evidence>
<proteinExistence type="predicted"/>
<accession>A0A7S4ZTB2</accession>
<gene>
    <name evidence="1" type="ORF">pC5.7b_296</name>
    <name evidence="2" type="ORF">pC5.8b_309</name>
</gene>